<dbReference type="InterPro" id="IPR005787">
    <property type="entry name" value="Thr_deHydtase_biosynth"/>
</dbReference>
<protein>
    <recommendedName>
        <fullName evidence="5">threonine ammonia-lyase</fullName>
        <ecNumber evidence="5">4.3.1.19</ecNumber>
    </recommendedName>
</protein>
<dbReference type="CDD" id="cd01562">
    <property type="entry name" value="Thr-dehyd"/>
    <property type="match status" value="1"/>
</dbReference>
<feature type="domain" description="Tryptophan synthase beta chain-like PALP" evidence="12">
    <location>
        <begin position="22"/>
        <end position="310"/>
    </location>
</feature>
<organism evidence="14">
    <name type="scientific">Edafosvirus sp</name>
    <dbReference type="NCBI Taxonomy" id="2487765"/>
    <lineage>
        <taxon>Viruses</taxon>
        <taxon>Varidnaviria</taxon>
        <taxon>Bamfordvirae</taxon>
        <taxon>Nucleocytoviricota</taxon>
        <taxon>Megaviricetes</taxon>
        <taxon>Imitervirales</taxon>
        <taxon>Mimiviridae</taxon>
        <taxon>Klosneuvirinae</taxon>
    </lineage>
</organism>
<evidence type="ECO:0000259" key="12">
    <source>
        <dbReference type="Pfam" id="PF00291"/>
    </source>
</evidence>
<dbReference type="Pfam" id="PF00291">
    <property type="entry name" value="PALP"/>
    <property type="match status" value="1"/>
</dbReference>
<evidence type="ECO:0000256" key="1">
    <source>
        <dbReference type="ARBA" id="ARBA00001274"/>
    </source>
</evidence>
<comment type="catalytic activity">
    <reaction evidence="1">
        <text>L-threonine = 2-oxobutanoate + NH4(+)</text>
        <dbReference type="Rhea" id="RHEA:22108"/>
        <dbReference type="ChEBI" id="CHEBI:16763"/>
        <dbReference type="ChEBI" id="CHEBI:28938"/>
        <dbReference type="ChEBI" id="CHEBI:57926"/>
        <dbReference type="EC" id="4.3.1.19"/>
    </reaction>
</comment>
<evidence type="ECO:0000256" key="4">
    <source>
        <dbReference type="ARBA" id="ARBA00010869"/>
    </source>
</evidence>
<evidence type="ECO:0000256" key="10">
    <source>
        <dbReference type="ARBA" id="ARBA00023239"/>
    </source>
</evidence>
<sequence>MEAKDVNYLKEILTSNIYDVASVTALEKASFLSDTFDNNILLKREDKQIGHSFKIRGVYNKIKKILKTNKNIICASNGNHAYAVAYVCHKFDCKSIAVLPKIILQNKVASIEKLGTNVILYGDTFEEAQEYAKKYADEHKFVYIDPFDDVDIIAGNGTIGMELVNQLGSDIENIHAIFVPIGGGGLISGIAVYIKELYPSVKIIGVGIENSCAMDDALKNNSVTCLDKVTTFAESTSVKKVCLNTFNICKKYVDEIILISVDEICTAIKYIHEDTKTIVEPACAMSIAGLCKYIDKYNIVKKNLIAIMSGGVVSFEKLKFITERANIGNKSEANIKITIPEKPNSLLTLLKHIDDQCTSDVMNITQFHYRANNKENASIIVGFTISGDIGTKYIIDSIGMKYKVDEFSHTMISSYIPFLIGGSVNKLASEYIFTITLPERPGALMELLTITKNLINITMFHYNNIGDIRGNILMGIQLRGIEYANFILLLNKINMITYNDETTFFNKLICMPSI</sequence>
<evidence type="ECO:0000256" key="7">
    <source>
        <dbReference type="ARBA" id="ARBA00022624"/>
    </source>
</evidence>
<proteinExistence type="inferred from homology"/>
<evidence type="ECO:0000259" key="13">
    <source>
        <dbReference type="Pfam" id="PF00585"/>
    </source>
</evidence>
<dbReference type="GO" id="GO:0009097">
    <property type="term" value="P:isoleucine biosynthetic process"/>
    <property type="evidence" value="ECO:0007669"/>
    <property type="project" value="UniProtKB-UniPathway"/>
</dbReference>
<dbReference type="InterPro" id="IPR001926">
    <property type="entry name" value="TrpB-like_PALP"/>
</dbReference>
<keyword evidence="7" id="KW-0412">Isoleucine biosynthesis</keyword>
<dbReference type="InterPro" id="IPR001721">
    <property type="entry name" value="TD_ACT-like"/>
</dbReference>
<dbReference type="Gene3D" id="3.40.50.1100">
    <property type="match status" value="2"/>
</dbReference>
<dbReference type="InterPro" id="IPR050147">
    <property type="entry name" value="Ser/Thr_Dehydratase"/>
</dbReference>
<dbReference type="InterPro" id="IPR036052">
    <property type="entry name" value="TrpB-like_PALP_sf"/>
</dbReference>
<dbReference type="GO" id="GO:0003941">
    <property type="term" value="F:L-serine ammonia-lyase activity"/>
    <property type="evidence" value="ECO:0007669"/>
    <property type="project" value="TreeGrafter"/>
</dbReference>
<dbReference type="PROSITE" id="PS00165">
    <property type="entry name" value="DEHYDRATASE_SER_THR"/>
    <property type="match status" value="1"/>
</dbReference>
<dbReference type="GO" id="GO:0004794">
    <property type="term" value="F:threonine deaminase activity"/>
    <property type="evidence" value="ECO:0007669"/>
    <property type="project" value="UniProtKB-EC"/>
</dbReference>
<gene>
    <name evidence="14" type="ORF">Edafosvirus7_25</name>
</gene>
<dbReference type="UniPathway" id="UPA00047">
    <property type="reaction ID" value="UER00054"/>
</dbReference>
<dbReference type="InterPro" id="IPR000634">
    <property type="entry name" value="Ser/Thr_deHydtase_PyrdxlP-BS"/>
</dbReference>
<dbReference type="NCBIfam" id="TIGR01124">
    <property type="entry name" value="ilvA_2Cterm"/>
    <property type="match status" value="1"/>
</dbReference>
<reference evidence="14" key="1">
    <citation type="submission" date="2018-10" db="EMBL/GenBank/DDBJ databases">
        <title>Hidden diversity of soil giant viruses.</title>
        <authorList>
            <person name="Schulz F."/>
            <person name="Alteio L."/>
            <person name="Goudeau D."/>
            <person name="Ryan E.M."/>
            <person name="Malmstrom R.R."/>
            <person name="Blanchard J."/>
            <person name="Woyke T."/>
        </authorList>
    </citation>
    <scope>NUCLEOTIDE SEQUENCE</scope>
    <source>
        <strain evidence="14">EDV1</strain>
    </source>
</reference>
<dbReference type="EMBL" id="MK072072">
    <property type="protein sequence ID" value="AYV78233.1"/>
    <property type="molecule type" value="Genomic_DNA"/>
</dbReference>
<evidence type="ECO:0000313" key="14">
    <source>
        <dbReference type="EMBL" id="AYV78233.1"/>
    </source>
</evidence>
<dbReference type="SUPFAM" id="SSF55021">
    <property type="entry name" value="ACT-like"/>
    <property type="match status" value="2"/>
</dbReference>
<keyword evidence="11" id="KW-0100">Branched-chain amino acid biosynthesis</keyword>
<keyword evidence="8" id="KW-0677">Repeat</keyword>
<evidence type="ECO:0000256" key="3">
    <source>
        <dbReference type="ARBA" id="ARBA00004810"/>
    </source>
</evidence>
<dbReference type="Gene3D" id="3.40.1020.10">
    <property type="entry name" value="Biosynthetic Threonine Deaminase, Domain 3"/>
    <property type="match status" value="1"/>
</dbReference>
<feature type="domain" description="ACT-like" evidence="13">
    <location>
        <begin position="323"/>
        <end position="397"/>
    </location>
</feature>
<keyword evidence="10" id="KW-0456">Lyase</keyword>
<evidence type="ECO:0000256" key="6">
    <source>
        <dbReference type="ARBA" id="ARBA00022605"/>
    </source>
</evidence>
<comment type="similarity">
    <text evidence="4">Belongs to the serine/threonine dehydratase family.</text>
</comment>
<evidence type="ECO:0000256" key="2">
    <source>
        <dbReference type="ARBA" id="ARBA00001933"/>
    </source>
</evidence>
<evidence type="ECO:0000256" key="8">
    <source>
        <dbReference type="ARBA" id="ARBA00022737"/>
    </source>
</evidence>
<comment type="cofactor">
    <cofactor evidence="2">
        <name>pyridoxal 5'-phosphate</name>
        <dbReference type="ChEBI" id="CHEBI:597326"/>
    </cofactor>
</comment>
<dbReference type="SUPFAM" id="SSF53686">
    <property type="entry name" value="Tryptophan synthase beta subunit-like PLP-dependent enzymes"/>
    <property type="match status" value="1"/>
</dbReference>
<evidence type="ECO:0000256" key="5">
    <source>
        <dbReference type="ARBA" id="ARBA00012096"/>
    </source>
</evidence>
<comment type="pathway">
    <text evidence="3">Amino-acid biosynthesis; L-isoleucine biosynthesis; 2-oxobutanoate from L-threonine: step 1/1.</text>
</comment>
<dbReference type="Pfam" id="PF00585">
    <property type="entry name" value="Thr_dehydrat_C"/>
    <property type="match status" value="2"/>
</dbReference>
<dbReference type="InterPro" id="IPR045865">
    <property type="entry name" value="ACT-like_dom_sf"/>
</dbReference>
<dbReference type="PANTHER" id="PTHR48078">
    <property type="entry name" value="THREONINE DEHYDRATASE, MITOCHONDRIAL-RELATED"/>
    <property type="match status" value="1"/>
</dbReference>
<accession>A0A3G4ZXC3</accession>
<keyword evidence="9" id="KW-0663">Pyridoxal phosphate</keyword>
<dbReference type="FunFam" id="3.40.50.1100:FF:000005">
    <property type="entry name" value="Threonine dehydratase catabolic"/>
    <property type="match status" value="1"/>
</dbReference>
<name>A0A3G4ZXC3_9VIRU</name>
<evidence type="ECO:0000256" key="11">
    <source>
        <dbReference type="ARBA" id="ARBA00023304"/>
    </source>
</evidence>
<dbReference type="GO" id="GO:0006565">
    <property type="term" value="P:L-serine catabolic process"/>
    <property type="evidence" value="ECO:0007669"/>
    <property type="project" value="TreeGrafter"/>
</dbReference>
<dbReference type="InterPro" id="IPR038110">
    <property type="entry name" value="TD_ACT-like_sf"/>
</dbReference>
<evidence type="ECO:0000256" key="9">
    <source>
        <dbReference type="ARBA" id="ARBA00022898"/>
    </source>
</evidence>
<keyword evidence="6" id="KW-0028">Amino-acid biosynthesis</keyword>
<dbReference type="GO" id="GO:0030170">
    <property type="term" value="F:pyridoxal phosphate binding"/>
    <property type="evidence" value="ECO:0007669"/>
    <property type="project" value="InterPro"/>
</dbReference>
<feature type="domain" description="ACT-like" evidence="13">
    <location>
        <begin position="426"/>
        <end position="500"/>
    </location>
</feature>
<dbReference type="EC" id="4.3.1.19" evidence="5"/>